<feature type="transmembrane region" description="Helical" evidence="6">
    <location>
        <begin position="250"/>
        <end position="270"/>
    </location>
</feature>
<dbReference type="InterPro" id="IPR004869">
    <property type="entry name" value="MMPL_dom"/>
</dbReference>
<sequence>MKNFEANYGQWILRYRWLIIMACILAVLMAASGGRFLSFTNNYRVFFSEENPQLKAFDALERMYTKNDNVIFIITPKNGDVFTNETLAIVEELTAQAWQLPFSIRVDSITNFQYTSADGDDLIVQDLVEDAKNLSRREIEKVKKIALSDPVLRNRLIPKTSAVTGVNATIQLPGKDEAKEVPVVVAKAREIMNDFNKRYPNVEIRLNGMVLMNNAFSEASQQDMAQLVLPSFILMIIILGVLIRDLSKPWYSLLVLFGSLAATIFIVATYFAKAMVLVPEAISKPVTFLIIALPFAWYLLFMRLLPGTASTFLIILFSIMAALGVGGYIGFPLTPPSMSAPTIILTVAIANCVHILVTFLHEMRTGKEKNRAIIESLRVNLQPVFLASVTTAIGFLSMNFSDAPPFQHLGNFVAFGVVASFILSVTFLPAVISLLPVKVKQVATDKDLMMERFGDFVVRNSKKLMLGMGVVIIVLVSFLPKNELNDVFVEYFDKSVTFRANSDYMIKNLTGLYIIDYSLSSGEPGGISNPEYQEEVAAFAEWYRQQPETIHVNVFTDIMKRLNKNMHGDKPDWYQIPQSRELSAQYLLLYEMSLPYGLDLNNQINVDKSETRMTVTMKTVSSNHILAFEERAQQWLKANTKYITNSDGSGPTVMFAHIGKRNIVSMLTGTTIALFLISMILVFALRSFKIGFISLIPNLVPAAMGFGLWGILVGEVGLALSIVTGMTLGIVVDDTVHFLSKYLRARREKGFTSKDAVRYAFTHVGRALITTSIILVVGFSVIAQSTFVLNASMGLLTAIVIIFALAADLLFLPALLIKFEGKGK</sequence>
<dbReference type="EMBL" id="UOFT01000042">
    <property type="protein sequence ID" value="VAW95151.1"/>
    <property type="molecule type" value="Genomic_DNA"/>
</dbReference>
<dbReference type="PROSITE" id="PS50156">
    <property type="entry name" value="SSD"/>
    <property type="match status" value="2"/>
</dbReference>
<feature type="domain" description="SSD" evidence="7">
    <location>
        <begin position="310"/>
        <end position="434"/>
    </location>
</feature>
<feature type="transmembrane region" description="Helical" evidence="6">
    <location>
        <begin position="343"/>
        <end position="360"/>
    </location>
</feature>
<dbReference type="InterPro" id="IPR000731">
    <property type="entry name" value="SSD"/>
</dbReference>
<evidence type="ECO:0000313" key="8">
    <source>
        <dbReference type="EMBL" id="VAW95151.1"/>
    </source>
</evidence>
<feature type="transmembrane region" description="Helical" evidence="6">
    <location>
        <begin position="282"/>
        <end position="300"/>
    </location>
</feature>
<feature type="transmembrane region" description="Helical" evidence="6">
    <location>
        <begin position="692"/>
        <end position="712"/>
    </location>
</feature>
<reference evidence="8" key="1">
    <citation type="submission" date="2018-06" db="EMBL/GenBank/DDBJ databases">
        <authorList>
            <person name="Zhirakovskaya E."/>
        </authorList>
    </citation>
    <scope>NUCLEOTIDE SEQUENCE</scope>
</reference>
<feature type="transmembrane region" description="Helical" evidence="6">
    <location>
        <begin position="381"/>
        <end position="400"/>
    </location>
</feature>
<name>A0A3B0ZTV3_9ZZZZ</name>
<dbReference type="GO" id="GO:0005886">
    <property type="term" value="C:plasma membrane"/>
    <property type="evidence" value="ECO:0007669"/>
    <property type="project" value="UniProtKB-SubCell"/>
</dbReference>
<feature type="transmembrane region" description="Helical" evidence="6">
    <location>
        <begin position="456"/>
        <end position="479"/>
    </location>
</feature>
<feature type="transmembrane region" description="Helical" evidence="6">
    <location>
        <begin position="412"/>
        <end position="435"/>
    </location>
</feature>
<feature type="transmembrane region" description="Helical" evidence="6">
    <location>
        <begin position="312"/>
        <end position="331"/>
    </location>
</feature>
<feature type="domain" description="SSD" evidence="7">
    <location>
        <begin position="726"/>
        <end position="818"/>
    </location>
</feature>
<dbReference type="PANTHER" id="PTHR33406">
    <property type="entry name" value="MEMBRANE PROTEIN MJ1562-RELATED"/>
    <property type="match status" value="1"/>
</dbReference>
<keyword evidence="3 6" id="KW-0812">Transmembrane</keyword>
<comment type="subcellular location">
    <subcellularLocation>
        <location evidence="1">Cell membrane</location>
        <topology evidence="1">Multi-pass membrane protein</topology>
    </subcellularLocation>
</comment>
<dbReference type="PANTHER" id="PTHR33406:SF12">
    <property type="entry name" value="BLR2997 PROTEIN"/>
    <property type="match status" value="1"/>
</dbReference>
<dbReference type="AlphaFoldDB" id="A0A3B0ZTV3"/>
<accession>A0A3B0ZTV3</accession>
<evidence type="ECO:0000256" key="2">
    <source>
        <dbReference type="ARBA" id="ARBA00022475"/>
    </source>
</evidence>
<feature type="transmembrane region" description="Helical" evidence="6">
    <location>
        <begin position="760"/>
        <end position="783"/>
    </location>
</feature>
<gene>
    <name evidence="8" type="ORF">MNBD_GAMMA23-472</name>
</gene>
<evidence type="ECO:0000256" key="1">
    <source>
        <dbReference type="ARBA" id="ARBA00004651"/>
    </source>
</evidence>
<dbReference type="Pfam" id="PF03176">
    <property type="entry name" value="MMPL"/>
    <property type="match status" value="2"/>
</dbReference>
<evidence type="ECO:0000256" key="5">
    <source>
        <dbReference type="ARBA" id="ARBA00023136"/>
    </source>
</evidence>
<feature type="transmembrane region" description="Helical" evidence="6">
    <location>
        <begin position="795"/>
        <end position="817"/>
    </location>
</feature>
<dbReference type="SUPFAM" id="SSF82866">
    <property type="entry name" value="Multidrug efflux transporter AcrB transmembrane domain"/>
    <property type="match status" value="2"/>
</dbReference>
<keyword evidence="2" id="KW-1003">Cell membrane</keyword>
<proteinExistence type="predicted"/>
<evidence type="ECO:0000256" key="4">
    <source>
        <dbReference type="ARBA" id="ARBA00022989"/>
    </source>
</evidence>
<keyword evidence="5 6" id="KW-0472">Membrane</keyword>
<feature type="transmembrane region" description="Helical" evidence="6">
    <location>
        <begin position="718"/>
        <end position="739"/>
    </location>
</feature>
<dbReference type="Gene3D" id="1.20.1640.10">
    <property type="entry name" value="Multidrug efflux transporter AcrB transmembrane domain"/>
    <property type="match status" value="2"/>
</dbReference>
<evidence type="ECO:0000256" key="3">
    <source>
        <dbReference type="ARBA" id="ARBA00022692"/>
    </source>
</evidence>
<protein>
    <submittedName>
        <fullName evidence="8">Predicted exporter of the RND superfamily</fullName>
    </submittedName>
</protein>
<keyword evidence="4 6" id="KW-1133">Transmembrane helix</keyword>
<feature type="transmembrane region" description="Helical" evidence="6">
    <location>
        <begin position="663"/>
        <end position="685"/>
    </location>
</feature>
<evidence type="ECO:0000259" key="7">
    <source>
        <dbReference type="PROSITE" id="PS50156"/>
    </source>
</evidence>
<evidence type="ECO:0000256" key="6">
    <source>
        <dbReference type="SAM" id="Phobius"/>
    </source>
</evidence>
<dbReference type="InterPro" id="IPR050545">
    <property type="entry name" value="Mycobact_MmpL"/>
</dbReference>
<feature type="transmembrane region" description="Helical" evidence="6">
    <location>
        <begin position="224"/>
        <end position="243"/>
    </location>
</feature>
<organism evidence="8">
    <name type="scientific">hydrothermal vent metagenome</name>
    <dbReference type="NCBI Taxonomy" id="652676"/>
    <lineage>
        <taxon>unclassified sequences</taxon>
        <taxon>metagenomes</taxon>
        <taxon>ecological metagenomes</taxon>
    </lineage>
</organism>